<dbReference type="RefSeq" id="WP_093041778.1">
    <property type="nucleotide sequence ID" value="NZ_FOCV01000073.1"/>
</dbReference>
<dbReference type="EMBL" id="FOCV01000073">
    <property type="protein sequence ID" value="SEP29704.1"/>
    <property type="molecule type" value="Genomic_DNA"/>
</dbReference>
<dbReference type="Proteomes" id="UP000198939">
    <property type="component" value="Unassembled WGS sequence"/>
</dbReference>
<keyword evidence="2" id="KW-1185">Reference proteome</keyword>
<gene>
    <name evidence="1" type="ORF">SAMN05216228_107312</name>
</gene>
<evidence type="ECO:0000313" key="2">
    <source>
        <dbReference type="Proteomes" id="UP000198939"/>
    </source>
</evidence>
<organism evidence="1 2">
    <name type="scientific">Rhizobium tibeticum</name>
    <dbReference type="NCBI Taxonomy" id="501024"/>
    <lineage>
        <taxon>Bacteria</taxon>
        <taxon>Pseudomonadati</taxon>
        <taxon>Pseudomonadota</taxon>
        <taxon>Alphaproteobacteria</taxon>
        <taxon>Hyphomicrobiales</taxon>
        <taxon>Rhizobiaceae</taxon>
        <taxon>Rhizobium/Agrobacterium group</taxon>
        <taxon>Rhizobium</taxon>
    </lineage>
</organism>
<comment type="caution">
    <text evidence="1">The sequence shown here is derived from an EMBL/GenBank/DDBJ whole genome shotgun (WGS) entry which is preliminary data.</text>
</comment>
<evidence type="ECO:0000313" key="1">
    <source>
        <dbReference type="EMBL" id="SEP29704.1"/>
    </source>
</evidence>
<name>A0ABY1AY15_9HYPH</name>
<proteinExistence type="predicted"/>
<accession>A0ABY1AY15</accession>
<sequence length="101" mass="11358">MVALVGKHGTGFDAFDKFMNKGDVCIVLSWRSSGWELFEVDFAGQNRLVEPFRSSGKAPHFWSIGTAKVSKFAHLPQRKVIIDLTKVEDRAAIRCELAVYQ</sequence>
<protein>
    <submittedName>
        <fullName evidence="1">Uncharacterized protein</fullName>
    </submittedName>
</protein>
<reference evidence="1 2" key="1">
    <citation type="submission" date="2016-10" db="EMBL/GenBank/DDBJ databases">
        <authorList>
            <person name="Varghese N."/>
            <person name="Submissions S."/>
        </authorList>
    </citation>
    <scope>NUCLEOTIDE SEQUENCE [LARGE SCALE GENOMIC DNA]</scope>
    <source>
        <strain evidence="1 2">CGMCC 1.7071</strain>
    </source>
</reference>